<dbReference type="InterPro" id="IPR029471">
    <property type="entry name" value="HNH_5"/>
</dbReference>
<dbReference type="AlphaFoldDB" id="A0A250IVM5"/>
<feature type="domain" description="HNH endonuclease 5" evidence="3">
    <location>
        <begin position="131"/>
        <end position="165"/>
    </location>
</feature>
<dbReference type="Pfam" id="PF14279">
    <property type="entry name" value="HNH_5"/>
    <property type="match status" value="1"/>
</dbReference>
<dbReference type="KEGG" id="cfus:CYFUS_001193"/>
<feature type="chain" id="PRO_5012829208" description="HNH endonuclease 5 domain-containing protein" evidence="2">
    <location>
        <begin position="31"/>
        <end position="167"/>
    </location>
</feature>
<dbReference type="Gene3D" id="1.10.30.50">
    <property type="match status" value="1"/>
</dbReference>
<evidence type="ECO:0000259" key="3">
    <source>
        <dbReference type="Pfam" id="PF14279"/>
    </source>
</evidence>
<dbReference type="InterPro" id="IPR003615">
    <property type="entry name" value="HNH_nuc"/>
</dbReference>
<accession>A0A250IVM5</accession>
<keyword evidence="2" id="KW-0732">Signal</keyword>
<dbReference type="Proteomes" id="UP000217257">
    <property type="component" value="Chromosome"/>
</dbReference>
<feature type="signal peptide" evidence="2">
    <location>
        <begin position="1"/>
        <end position="30"/>
    </location>
</feature>
<sequence length="167" mass="17535">MFTPRSLVPKVHLFFAATVLALAVPFSVQATNTRIHPEPASSLVAPLTFVAVEKQSALRSSSSQLNIVAGKAMRGSSGGARSGKAFTPAGKREIDAANAAKNNGSNKCENCGEDVVPAKKNERGVSPPVNQRERDHIIPKSKGGDGSPSNGQVLCRECNQEKGDKSP</sequence>
<reference evidence="4 5" key="1">
    <citation type="submission" date="2017-06" db="EMBL/GenBank/DDBJ databases">
        <title>Sequencing and comparative analysis of myxobacterial genomes.</title>
        <authorList>
            <person name="Rupp O."/>
            <person name="Goesmann A."/>
            <person name="Sogaard-Andersen L."/>
        </authorList>
    </citation>
    <scope>NUCLEOTIDE SEQUENCE [LARGE SCALE GENOMIC DNA]</scope>
    <source>
        <strain evidence="4 5">DSM 52655</strain>
    </source>
</reference>
<feature type="region of interest" description="Disordered" evidence="1">
    <location>
        <begin position="100"/>
        <end position="167"/>
    </location>
</feature>
<gene>
    <name evidence="4" type="ORF">CYFUS_001193</name>
</gene>
<protein>
    <recommendedName>
        <fullName evidence="3">HNH endonuclease 5 domain-containing protein</fullName>
    </recommendedName>
</protein>
<dbReference type="RefSeq" id="WP_157758269.1">
    <property type="nucleotide sequence ID" value="NZ_CP022098.1"/>
</dbReference>
<proteinExistence type="predicted"/>
<evidence type="ECO:0000256" key="2">
    <source>
        <dbReference type="SAM" id="SignalP"/>
    </source>
</evidence>
<dbReference type="CDD" id="cd00085">
    <property type="entry name" value="HNHc"/>
    <property type="match status" value="1"/>
</dbReference>
<dbReference type="EMBL" id="CP022098">
    <property type="protein sequence ID" value="ATB35779.1"/>
    <property type="molecule type" value="Genomic_DNA"/>
</dbReference>
<organism evidence="4 5">
    <name type="scientific">Cystobacter fuscus</name>
    <dbReference type="NCBI Taxonomy" id="43"/>
    <lineage>
        <taxon>Bacteria</taxon>
        <taxon>Pseudomonadati</taxon>
        <taxon>Myxococcota</taxon>
        <taxon>Myxococcia</taxon>
        <taxon>Myxococcales</taxon>
        <taxon>Cystobacterineae</taxon>
        <taxon>Archangiaceae</taxon>
        <taxon>Cystobacter</taxon>
    </lineage>
</organism>
<evidence type="ECO:0000313" key="5">
    <source>
        <dbReference type="Proteomes" id="UP000217257"/>
    </source>
</evidence>
<evidence type="ECO:0000256" key="1">
    <source>
        <dbReference type="SAM" id="MobiDB-lite"/>
    </source>
</evidence>
<feature type="compositionally biased region" description="Basic and acidic residues" evidence="1">
    <location>
        <begin position="158"/>
        <end position="167"/>
    </location>
</feature>
<evidence type="ECO:0000313" key="4">
    <source>
        <dbReference type="EMBL" id="ATB35779.1"/>
    </source>
</evidence>
<name>A0A250IVM5_9BACT</name>